<feature type="transmembrane region" description="Helical" evidence="1">
    <location>
        <begin position="184"/>
        <end position="208"/>
    </location>
</feature>
<keyword evidence="1" id="KW-0812">Transmembrane</keyword>
<proteinExistence type="predicted"/>
<protein>
    <submittedName>
        <fullName evidence="2">ABC-2 transporter permease</fullName>
    </submittedName>
</protein>
<gene>
    <name evidence="2" type="ORF">HPT30_17565</name>
</gene>
<organism evidence="2 3">
    <name type="scientific">Paenibacillus agri</name>
    <dbReference type="NCBI Taxonomy" id="2744309"/>
    <lineage>
        <taxon>Bacteria</taxon>
        <taxon>Bacillati</taxon>
        <taxon>Bacillota</taxon>
        <taxon>Bacilli</taxon>
        <taxon>Bacillales</taxon>
        <taxon>Paenibacillaceae</taxon>
        <taxon>Paenibacillus</taxon>
    </lineage>
</organism>
<keyword evidence="1" id="KW-0472">Membrane</keyword>
<keyword evidence="3" id="KW-1185">Reference proteome</keyword>
<dbReference type="AlphaFoldDB" id="A0A850ES99"/>
<name>A0A850ES99_9BACL</name>
<dbReference type="RefSeq" id="WP_175372652.1">
    <property type="nucleotide sequence ID" value="NZ_JABWCS010000213.1"/>
</dbReference>
<feature type="transmembrane region" description="Helical" evidence="1">
    <location>
        <begin position="80"/>
        <end position="100"/>
    </location>
</feature>
<dbReference type="PANTHER" id="PTHR41309">
    <property type="entry name" value="MEMBRANE PROTEIN-RELATED"/>
    <property type="match status" value="1"/>
</dbReference>
<evidence type="ECO:0000313" key="3">
    <source>
        <dbReference type="Proteomes" id="UP000564806"/>
    </source>
</evidence>
<dbReference type="PANTHER" id="PTHR41309:SF2">
    <property type="entry name" value="MEMBRANE PROTEIN"/>
    <property type="match status" value="1"/>
</dbReference>
<feature type="transmembrane region" description="Helical" evidence="1">
    <location>
        <begin position="12"/>
        <end position="28"/>
    </location>
</feature>
<feature type="transmembrane region" description="Helical" evidence="1">
    <location>
        <begin position="34"/>
        <end position="53"/>
    </location>
</feature>
<feature type="transmembrane region" description="Helical" evidence="1">
    <location>
        <begin position="144"/>
        <end position="164"/>
    </location>
</feature>
<keyword evidence="1" id="KW-1133">Transmembrane helix</keyword>
<dbReference type="EMBL" id="JABWCS010000213">
    <property type="protein sequence ID" value="NUU62154.1"/>
    <property type="molecule type" value="Genomic_DNA"/>
</dbReference>
<accession>A0A850ES99</accession>
<dbReference type="InterPro" id="IPR025699">
    <property type="entry name" value="ABC2_memb-like"/>
</dbReference>
<sequence length="212" mass="24139">MYKSIHLIRKDFVLIRRFLLFLVPYYIYMATMSLHLYSLLATLPPLMLLINSCTQDSQLRIQRLLVSLPVRRKELVFSKYLALLPYTLFGAISILLFYLVTTVSGHVISSTSWQEIGITLAIFPLLASIYLPLNYWLGAKGAQVVNIVFMLAVMLLSESVQNLVNLLSTLTRVSEGLLSNHTLFYLFSGLLYIGLIGCSYFISLRIFVQKDV</sequence>
<feature type="transmembrane region" description="Helical" evidence="1">
    <location>
        <begin position="116"/>
        <end position="137"/>
    </location>
</feature>
<dbReference type="Pfam" id="PF13346">
    <property type="entry name" value="ABC2_membrane_5"/>
    <property type="match status" value="1"/>
</dbReference>
<comment type="caution">
    <text evidence="2">The sequence shown here is derived from an EMBL/GenBank/DDBJ whole genome shotgun (WGS) entry which is preliminary data.</text>
</comment>
<evidence type="ECO:0000313" key="2">
    <source>
        <dbReference type="EMBL" id="NUU62154.1"/>
    </source>
</evidence>
<reference evidence="2" key="1">
    <citation type="submission" date="2020-06" db="EMBL/GenBank/DDBJ databases">
        <title>Paenibacillus sp. nov., isolated from soil.</title>
        <authorList>
            <person name="Seo Y.L."/>
        </authorList>
    </citation>
    <scope>NUCLEOTIDE SEQUENCE [LARGE SCALE GENOMIC DNA]</scope>
    <source>
        <strain evidence="2">JW14</strain>
    </source>
</reference>
<evidence type="ECO:0000256" key="1">
    <source>
        <dbReference type="SAM" id="Phobius"/>
    </source>
</evidence>
<dbReference type="Proteomes" id="UP000564806">
    <property type="component" value="Unassembled WGS sequence"/>
</dbReference>